<dbReference type="OrthoDB" id="2359033at2759"/>
<dbReference type="Gene3D" id="3.30.710.10">
    <property type="entry name" value="Potassium Channel Kv1.1, Chain A"/>
    <property type="match status" value="1"/>
</dbReference>
<sequence>MFFLDDEDDSYDDSYYSDSYMYDTDDDFDHRPRSPVPFESMQWRKDWSDSGSSFQPKLMPWEFSKKFKTFFNQPQTRDVTLKVGRHQYACHRLILCAWSEVFSKMLDDPVWSASRTKRTNSSRRQDIFQELTETTECAEVFEDFLKYLYSEEIALNLQNVWPIILLADKYMVSALRNVCIDFLKKQIDHIPMEELWMVMKNAETCLVDEVREVALLGLRANFMHLSMKFLLSVDPDDVHMLLDSSDVVAEDEFQLWLKLRQFITELKKAGTTSVEVHNKLMKLVRLHQMSASQLNIVVSSDFMPEIYKVHGERAMEQALLYRAQFAEECTSKLPKGIPPPRLYLHNAHFLKYNLHSSHIGYKRMLKRPEPIKLLNTVTFFRDVPMVFYVSENKPYLCQKNINGASQSAWTFRPIFQSVPKSETKKTVTFVFVHEAEQYGWRYKIVINVEDEKNRKKGNSRIKVVSGVVEKASKGKNPEVRVTVPGHVYVVAENGLSAHLMVYMYVPHGKSLKPVQKKVSVRF</sequence>
<evidence type="ECO:0000313" key="3">
    <source>
        <dbReference type="Proteomes" id="UP001152320"/>
    </source>
</evidence>
<dbReference type="InterPro" id="IPR011333">
    <property type="entry name" value="SKP1/BTB/POZ_sf"/>
</dbReference>
<dbReference type="EMBL" id="JAIZAY010000008">
    <property type="protein sequence ID" value="KAJ8036848.1"/>
    <property type="molecule type" value="Genomic_DNA"/>
</dbReference>
<evidence type="ECO:0000259" key="1">
    <source>
        <dbReference type="PROSITE" id="PS50097"/>
    </source>
</evidence>
<proteinExistence type="predicted"/>
<protein>
    <submittedName>
        <fullName evidence="2">Actin-binding protein IPP</fullName>
    </submittedName>
</protein>
<name>A0A9Q1C245_HOLLE</name>
<dbReference type="InterPro" id="IPR051481">
    <property type="entry name" value="BTB-POZ/Galectin-3-binding"/>
</dbReference>
<dbReference type="SUPFAM" id="SSF54695">
    <property type="entry name" value="POZ domain"/>
    <property type="match status" value="1"/>
</dbReference>
<dbReference type="PANTHER" id="PTHR24410:SF48">
    <property type="entry name" value="BTB DOMAIN-CONTAINING PROTEIN"/>
    <property type="match status" value="1"/>
</dbReference>
<dbReference type="InterPro" id="IPR000210">
    <property type="entry name" value="BTB/POZ_dom"/>
</dbReference>
<organism evidence="2 3">
    <name type="scientific">Holothuria leucospilota</name>
    <name type="common">Black long sea cucumber</name>
    <name type="synonym">Mertensiothuria leucospilota</name>
    <dbReference type="NCBI Taxonomy" id="206669"/>
    <lineage>
        <taxon>Eukaryota</taxon>
        <taxon>Metazoa</taxon>
        <taxon>Echinodermata</taxon>
        <taxon>Eleutherozoa</taxon>
        <taxon>Echinozoa</taxon>
        <taxon>Holothuroidea</taxon>
        <taxon>Aspidochirotacea</taxon>
        <taxon>Aspidochirotida</taxon>
        <taxon>Holothuriidae</taxon>
        <taxon>Holothuria</taxon>
    </lineage>
</organism>
<dbReference type="Proteomes" id="UP001152320">
    <property type="component" value="Chromosome 8"/>
</dbReference>
<keyword evidence="3" id="KW-1185">Reference proteome</keyword>
<dbReference type="PANTHER" id="PTHR24410">
    <property type="entry name" value="HL07962P-RELATED"/>
    <property type="match status" value="1"/>
</dbReference>
<feature type="domain" description="BTB" evidence="1">
    <location>
        <begin position="77"/>
        <end position="157"/>
    </location>
</feature>
<dbReference type="AlphaFoldDB" id="A0A9Q1C245"/>
<accession>A0A9Q1C245</accession>
<dbReference type="PROSITE" id="PS50097">
    <property type="entry name" value="BTB"/>
    <property type="match status" value="1"/>
</dbReference>
<dbReference type="SMART" id="SM00225">
    <property type="entry name" value="BTB"/>
    <property type="match status" value="1"/>
</dbReference>
<evidence type="ECO:0000313" key="2">
    <source>
        <dbReference type="EMBL" id="KAJ8036848.1"/>
    </source>
</evidence>
<comment type="caution">
    <text evidence="2">The sequence shown here is derived from an EMBL/GenBank/DDBJ whole genome shotgun (WGS) entry which is preliminary data.</text>
</comment>
<dbReference type="Pfam" id="PF00651">
    <property type="entry name" value="BTB"/>
    <property type="match status" value="1"/>
</dbReference>
<reference evidence="2" key="1">
    <citation type="submission" date="2021-10" db="EMBL/GenBank/DDBJ databases">
        <title>Tropical sea cucumber genome reveals ecological adaptation and Cuvierian tubules defense mechanism.</title>
        <authorList>
            <person name="Chen T."/>
        </authorList>
    </citation>
    <scope>NUCLEOTIDE SEQUENCE</scope>
    <source>
        <strain evidence="2">Nanhai2018</strain>
        <tissue evidence="2">Muscle</tissue>
    </source>
</reference>
<gene>
    <name evidence="2" type="ORF">HOLleu_17492</name>
</gene>